<dbReference type="Proteomes" id="UP000182427">
    <property type="component" value="Chromosome I"/>
</dbReference>
<evidence type="ECO:0000259" key="9">
    <source>
        <dbReference type="Pfam" id="PF01895"/>
    </source>
</evidence>
<dbReference type="Gene3D" id="1.20.58.220">
    <property type="entry name" value="Phosphate transport system protein phou homolog 2, domain 2"/>
    <property type="match status" value="1"/>
</dbReference>
<dbReference type="SUPFAM" id="SSF109755">
    <property type="entry name" value="PhoU-like"/>
    <property type="match status" value="1"/>
</dbReference>
<evidence type="ECO:0000256" key="5">
    <source>
        <dbReference type="ARBA" id="ARBA00022490"/>
    </source>
</evidence>
<keyword evidence="6 8" id="KW-0592">Phosphate transport</keyword>
<evidence type="ECO:0000256" key="1">
    <source>
        <dbReference type="ARBA" id="ARBA00004496"/>
    </source>
</evidence>
<dbReference type="AlphaFoldDB" id="A0A1G7JMC1"/>
<protein>
    <recommendedName>
        <fullName evidence="8">Phosphate-specific transport system accessory protein PhoU</fullName>
    </recommendedName>
</protein>
<evidence type="ECO:0000256" key="7">
    <source>
        <dbReference type="ARBA" id="ARBA00056181"/>
    </source>
</evidence>
<dbReference type="InterPro" id="IPR026022">
    <property type="entry name" value="PhoU_dom"/>
</dbReference>
<dbReference type="GO" id="GO:0005737">
    <property type="term" value="C:cytoplasm"/>
    <property type="evidence" value="ECO:0007669"/>
    <property type="project" value="UniProtKB-SubCell"/>
</dbReference>
<dbReference type="RefSeq" id="WP_083344897.1">
    <property type="nucleotide sequence ID" value="NZ_LT629690.1"/>
</dbReference>
<evidence type="ECO:0000256" key="2">
    <source>
        <dbReference type="ARBA" id="ARBA00008107"/>
    </source>
</evidence>
<dbReference type="Pfam" id="PF01895">
    <property type="entry name" value="PhoU"/>
    <property type="match status" value="2"/>
</dbReference>
<dbReference type="NCBIfam" id="TIGR02135">
    <property type="entry name" value="phoU_full"/>
    <property type="match status" value="1"/>
</dbReference>
<feature type="domain" description="PhoU" evidence="9">
    <location>
        <begin position="126"/>
        <end position="209"/>
    </location>
</feature>
<dbReference type="GO" id="GO:0045936">
    <property type="term" value="P:negative regulation of phosphate metabolic process"/>
    <property type="evidence" value="ECO:0007669"/>
    <property type="project" value="InterPro"/>
</dbReference>
<dbReference type="OrthoDB" id="9814256at2"/>
<accession>A0A1G7JMC1</accession>
<evidence type="ECO:0000256" key="8">
    <source>
        <dbReference type="PIRNR" id="PIRNR003107"/>
    </source>
</evidence>
<sequence length="229" mass="25409">MPRIHFQQQLAMLKDKLLAMAALSQQALELSVEAYLQRDTGLCVHVYDIEQAINAAERGVDEMAYELLAKEQPMAMDLRFLMAVIKINGDLERVGDQAAAIVKRCAELQKTNPDAGPENLPGHLAAMGALSVKMIRRAIRSLLEGDPVLAEKVLTMDDEMDRLNRETQAALRDEMARRPEITENALNSIIVARNLERSADHATNIAEDVIFWVRGSDVRHNDIAAAAAQ</sequence>
<proteinExistence type="inferred from homology"/>
<gene>
    <name evidence="10" type="ORF">SAMN05444167_1873</name>
</gene>
<evidence type="ECO:0000256" key="4">
    <source>
        <dbReference type="ARBA" id="ARBA00022448"/>
    </source>
</evidence>
<dbReference type="PIRSF" id="PIRSF003107">
    <property type="entry name" value="PhoU"/>
    <property type="match status" value="1"/>
</dbReference>
<evidence type="ECO:0000256" key="6">
    <source>
        <dbReference type="ARBA" id="ARBA00022592"/>
    </source>
</evidence>
<dbReference type="GO" id="GO:0006817">
    <property type="term" value="P:phosphate ion transport"/>
    <property type="evidence" value="ECO:0007669"/>
    <property type="project" value="UniProtKB-KW"/>
</dbReference>
<evidence type="ECO:0000313" key="11">
    <source>
        <dbReference type="Proteomes" id="UP000182427"/>
    </source>
</evidence>
<comment type="subcellular location">
    <subcellularLocation>
        <location evidence="1 8">Cytoplasm</location>
    </subcellularLocation>
</comment>
<dbReference type="GO" id="GO:0030643">
    <property type="term" value="P:intracellular phosphate ion homeostasis"/>
    <property type="evidence" value="ECO:0007669"/>
    <property type="project" value="InterPro"/>
</dbReference>
<comment type="similarity">
    <text evidence="2 8">Belongs to the PhoU family.</text>
</comment>
<dbReference type="EMBL" id="LT629690">
    <property type="protein sequence ID" value="SDF26005.1"/>
    <property type="molecule type" value="Genomic_DNA"/>
</dbReference>
<dbReference type="FunFam" id="1.20.58.220:FF:000004">
    <property type="entry name" value="Phosphate-specific transport system accessory protein PhoU"/>
    <property type="match status" value="1"/>
</dbReference>
<evidence type="ECO:0000256" key="3">
    <source>
        <dbReference type="ARBA" id="ARBA00011738"/>
    </source>
</evidence>
<reference evidence="11" key="1">
    <citation type="submission" date="2016-10" db="EMBL/GenBank/DDBJ databases">
        <authorList>
            <person name="Varghese N."/>
            <person name="Submissions S."/>
        </authorList>
    </citation>
    <scope>NUCLEOTIDE SEQUENCE [LARGE SCALE GENOMIC DNA]</scope>
    <source>
        <strain evidence="11">GAS232</strain>
    </source>
</reference>
<comment type="subunit">
    <text evidence="3 8">Homodimer.</text>
</comment>
<dbReference type="PANTHER" id="PTHR42930:SF3">
    <property type="entry name" value="PHOSPHATE-SPECIFIC TRANSPORT SYSTEM ACCESSORY PROTEIN PHOU"/>
    <property type="match status" value="1"/>
</dbReference>
<dbReference type="PANTHER" id="PTHR42930">
    <property type="entry name" value="PHOSPHATE-SPECIFIC TRANSPORT SYSTEM ACCESSORY PROTEIN PHOU"/>
    <property type="match status" value="1"/>
</dbReference>
<keyword evidence="11" id="KW-1185">Reference proteome</keyword>
<keyword evidence="4 8" id="KW-0813">Transport</keyword>
<keyword evidence="5 8" id="KW-0963">Cytoplasm</keyword>
<comment type="function">
    <text evidence="7 8">Plays a role in the regulation of phosphate uptake.</text>
</comment>
<dbReference type="InterPro" id="IPR028366">
    <property type="entry name" value="PhoU"/>
</dbReference>
<evidence type="ECO:0000313" key="10">
    <source>
        <dbReference type="EMBL" id="SDF26005.1"/>
    </source>
</evidence>
<dbReference type="InterPro" id="IPR038078">
    <property type="entry name" value="PhoU-like_sf"/>
</dbReference>
<name>A0A1G7JMC1_9BACT</name>
<organism evidence="10 11">
    <name type="scientific">Terriglobus roseus</name>
    <dbReference type="NCBI Taxonomy" id="392734"/>
    <lineage>
        <taxon>Bacteria</taxon>
        <taxon>Pseudomonadati</taxon>
        <taxon>Acidobacteriota</taxon>
        <taxon>Terriglobia</taxon>
        <taxon>Terriglobales</taxon>
        <taxon>Acidobacteriaceae</taxon>
        <taxon>Terriglobus</taxon>
    </lineage>
</organism>
<feature type="domain" description="PhoU" evidence="9">
    <location>
        <begin position="18"/>
        <end position="104"/>
    </location>
</feature>